<evidence type="ECO:0008006" key="4">
    <source>
        <dbReference type="Google" id="ProtNLM"/>
    </source>
</evidence>
<protein>
    <recommendedName>
        <fullName evidence="4">DUF3515 domain-containing protein</fullName>
    </recommendedName>
</protein>
<dbReference type="PROSITE" id="PS51257">
    <property type="entry name" value="PROKAR_LIPOPROTEIN"/>
    <property type="match status" value="1"/>
</dbReference>
<dbReference type="AlphaFoldDB" id="A0A919B3C3"/>
<gene>
    <name evidence="2" type="ORF">GCM10010218_33700</name>
</gene>
<keyword evidence="3" id="KW-1185">Reference proteome</keyword>
<comment type="caution">
    <text evidence="2">The sequence shown here is derived from an EMBL/GenBank/DDBJ whole genome shotgun (WGS) entry which is preliminary data.</text>
</comment>
<feature type="chain" id="PRO_5039129626" description="DUF3515 domain-containing protein" evidence="1">
    <location>
        <begin position="26"/>
        <end position="167"/>
    </location>
</feature>
<organism evidence="2 3">
    <name type="scientific">Streptomyces mashuensis</name>
    <dbReference type="NCBI Taxonomy" id="33904"/>
    <lineage>
        <taxon>Bacteria</taxon>
        <taxon>Bacillati</taxon>
        <taxon>Actinomycetota</taxon>
        <taxon>Actinomycetes</taxon>
        <taxon>Kitasatosporales</taxon>
        <taxon>Streptomycetaceae</taxon>
        <taxon>Streptomyces</taxon>
    </lineage>
</organism>
<feature type="signal peptide" evidence="1">
    <location>
        <begin position="1"/>
        <end position="25"/>
    </location>
</feature>
<evidence type="ECO:0000313" key="3">
    <source>
        <dbReference type="Proteomes" id="UP000638313"/>
    </source>
</evidence>
<keyword evidence="1" id="KW-0732">Signal</keyword>
<dbReference type="InterPro" id="IPR021903">
    <property type="entry name" value="DUF3515"/>
</dbReference>
<evidence type="ECO:0000313" key="2">
    <source>
        <dbReference type="EMBL" id="GHF49611.1"/>
    </source>
</evidence>
<reference evidence="2" key="1">
    <citation type="journal article" date="2014" name="Int. J. Syst. Evol. Microbiol.">
        <title>Complete genome sequence of Corynebacterium casei LMG S-19264T (=DSM 44701T), isolated from a smear-ripened cheese.</title>
        <authorList>
            <consortium name="US DOE Joint Genome Institute (JGI-PGF)"/>
            <person name="Walter F."/>
            <person name="Albersmeier A."/>
            <person name="Kalinowski J."/>
            <person name="Ruckert C."/>
        </authorList>
    </citation>
    <scope>NUCLEOTIDE SEQUENCE</scope>
    <source>
        <strain evidence="2">JCM 4059</strain>
    </source>
</reference>
<reference evidence="2" key="2">
    <citation type="submission" date="2020-09" db="EMBL/GenBank/DDBJ databases">
        <authorList>
            <person name="Sun Q."/>
            <person name="Ohkuma M."/>
        </authorList>
    </citation>
    <scope>NUCLEOTIDE SEQUENCE</scope>
    <source>
        <strain evidence="2">JCM 4059</strain>
    </source>
</reference>
<dbReference type="Pfam" id="PF12028">
    <property type="entry name" value="DUF3515"/>
    <property type="match status" value="1"/>
</dbReference>
<dbReference type="RefSeq" id="WP_229891081.1">
    <property type="nucleotide sequence ID" value="NZ_BNBD01000006.1"/>
</dbReference>
<accession>A0A919B3C3</accession>
<evidence type="ECO:0000256" key="1">
    <source>
        <dbReference type="SAM" id="SignalP"/>
    </source>
</evidence>
<sequence length="167" mass="17508">MKSLLRRPSGVPALAVVLLCAGATACSSPDGRMALTPPSPPAKQAALCRALHQELPRTLAGKPLRDTEPASELTAAWGDDPAVTLRCGVPRPKLLDHRPPPDGMYIDDVGWLPEKQPDGSVRCTTVLREAYVEVTLPKEVAGAAGDVSALTGLAGAVKKTVPEGYVR</sequence>
<name>A0A919B3C3_9ACTN</name>
<proteinExistence type="predicted"/>
<dbReference type="Proteomes" id="UP000638313">
    <property type="component" value="Unassembled WGS sequence"/>
</dbReference>
<dbReference type="EMBL" id="BNBD01000006">
    <property type="protein sequence ID" value="GHF49611.1"/>
    <property type="molecule type" value="Genomic_DNA"/>
</dbReference>